<dbReference type="PROSITE" id="PS50885">
    <property type="entry name" value="HAMP"/>
    <property type="match status" value="1"/>
</dbReference>
<keyword evidence="12 15" id="KW-1133">Transmembrane helix</keyword>
<keyword evidence="5" id="KW-1003">Cell membrane</keyword>
<keyword evidence="13" id="KW-0902">Two-component regulatory system</keyword>
<evidence type="ECO:0000313" key="18">
    <source>
        <dbReference type="EMBL" id="MBP2258296.1"/>
    </source>
</evidence>
<dbReference type="SMART" id="SM00388">
    <property type="entry name" value="HisKA"/>
    <property type="match status" value="1"/>
</dbReference>
<dbReference type="SMART" id="SM00387">
    <property type="entry name" value="HATPase_c"/>
    <property type="match status" value="1"/>
</dbReference>
<organism evidence="18 19">
    <name type="scientific">Virgibacillus alimentarius</name>
    <dbReference type="NCBI Taxonomy" id="698769"/>
    <lineage>
        <taxon>Bacteria</taxon>
        <taxon>Bacillati</taxon>
        <taxon>Bacillota</taxon>
        <taxon>Bacilli</taxon>
        <taxon>Bacillales</taxon>
        <taxon>Bacillaceae</taxon>
        <taxon>Virgibacillus</taxon>
    </lineage>
</organism>
<evidence type="ECO:0000313" key="19">
    <source>
        <dbReference type="Proteomes" id="UP001519294"/>
    </source>
</evidence>
<dbReference type="Pfam" id="PF00512">
    <property type="entry name" value="HisKA"/>
    <property type="match status" value="1"/>
</dbReference>
<dbReference type="Proteomes" id="UP001519294">
    <property type="component" value="Unassembled WGS sequence"/>
</dbReference>
<dbReference type="Gene3D" id="6.10.340.10">
    <property type="match status" value="1"/>
</dbReference>
<dbReference type="CDD" id="cd00082">
    <property type="entry name" value="HisKA"/>
    <property type="match status" value="1"/>
</dbReference>
<dbReference type="SUPFAM" id="SSF55874">
    <property type="entry name" value="ATPase domain of HSP90 chaperone/DNA topoisomerase II/histidine kinase"/>
    <property type="match status" value="1"/>
</dbReference>
<comment type="caution">
    <text evidence="18">The sequence shown here is derived from an EMBL/GenBank/DDBJ whole genome shotgun (WGS) entry which is preliminary data.</text>
</comment>
<evidence type="ECO:0000256" key="6">
    <source>
        <dbReference type="ARBA" id="ARBA00022553"/>
    </source>
</evidence>
<protein>
    <recommendedName>
        <fullName evidence="4">Signal transduction histidine-protein kinase ArlS</fullName>
        <ecNumber evidence="3">2.7.13.3</ecNumber>
    </recommendedName>
</protein>
<evidence type="ECO:0000256" key="8">
    <source>
        <dbReference type="ARBA" id="ARBA00022692"/>
    </source>
</evidence>
<evidence type="ECO:0000256" key="7">
    <source>
        <dbReference type="ARBA" id="ARBA00022679"/>
    </source>
</evidence>
<comment type="subcellular location">
    <subcellularLocation>
        <location evidence="2">Cell membrane</location>
        <topology evidence="2">Multi-pass membrane protein</topology>
    </subcellularLocation>
</comment>
<dbReference type="Pfam" id="PF02518">
    <property type="entry name" value="HATPase_c"/>
    <property type="match status" value="1"/>
</dbReference>
<feature type="domain" description="HAMP" evidence="17">
    <location>
        <begin position="175"/>
        <end position="229"/>
    </location>
</feature>
<dbReference type="PRINTS" id="PR00344">
    <property type="entry name" value="BCTRLSENSOR"/>
</dbReference>
<dbReference type="Gene3D" id="3.30.565.10">
    <property type="entry name" value="Histidine kinase-like ATPase, C-terminal domain"/>
    <property type="match status" value="1"/>
</dbReference>
<evidence type="ECO:0000256" key="4">
    <source>
        <dbReference type="ARBA" id="ARBA00015735"/>
    </source>
</evidence>
<evidence type="ECO:0000256" key="5">
    <source>
        <dbReference type="ARBA" id="ARBA00022475"/>
    </source>
</evidence>
<reference evidence="18 19" key="1">
    <citation type="submission" date="2021-03" db="EMBL/GenBank/DDBJ databases">
        <title>Genomic Encyclopedia of Type Strains, Phase IV (KMG-IV): sequencing the most valuable type-strain genomes for metagenomic binning, comparative biology and taxonomic classification.</title>
        <authorList>
            <person name="Goeker M."/>
        </authorList>
    </citation>
    <scope>NUCLEOTIDE SEQUENCE [LARGE SCALE GENOMIC DNA]</scope>
    <source>
        <strain evidence="18 19">DSM 25790</strain>
    </source>
</reference>
<keyword evidence="9" id="KW-0547">Nucleotide-binding</keyword>
<dbReference type="InterPro" id="IPR003594">
    <property type="entry name" value="HATPase_dom"/>
</dbReference>
<evidence type="ECO:0000256" key="10">
    <source>
        <dbReference type="ARBA" id="ARBA00022777"/>
    </source>
</evidence>
<comment type="catalytic activity">
    <reaction evidence="1">
        <text>ATP + protein L-histidine = ADP + protein N-phospho-L-histidine.</text>
        <dbReference type="EC" id="2.7.13.3"/>
    </reaction>
</comment>
<accession>A0ABS4S9V7</accession>
<evidence type="ECO:0000256" key="1">
    <source>
        <dbReference type="ARBA" id="ARBA00000085"/>
    </source>
</evidence>
<dbReference type="InterPro" id="IPR003661">
    <property type="entry name" value="HisK_dim/P_dom"/>
</dbReference>
<dbReference type="InterPro" id="IPR005467">
    <property type="entry name" value="His_kinase_dom"/>
</dbReference>
<evidence type="ECO:0000259" key="16">
    <source>
        <dbReference type="PROSITE" id="PS50109"/>
    </source>
</evidence>
<dbReference type="EMBL" id="JAGIKX010000023">
    <property type="protein sequence ID" value="MBP2258296.1"/>
    <property type="molecule type" value="Genomic_DNA"/>
</dbReference>
<gene>
    <name evidence="18" type="ORF">J2Z81_002267</name>
</gene>
<name>A0ABS4S9V7_9BACI</name>
<keyword evidence="6" id="KW-0597">Phosphoprotein</keyword>
<evidence type="ECO:0000259" key="17">
    <source>
        <dbReference type="PROSITE" id="PS50885"/>
    </source>
</evidence>
<evidence type="ECO:0000256" key="2">
    <source>
        <dbReference type="ARBA" id="ARBA00004651"/>
    </source>
</evidence>
<keyword evidence="10 18" id="KW-0418">Kinase</keyword>
<dbReference type="InterPro" id="IPR050428">
    <property type="entry name" value="TCS_sensor_his_kinase"/>
</dbReference>
<sequence length="448" mass="51422">MKLRTKIQLFSSLFMLLMMLLINTSIYFLFYKISADSELDQLETQTTTIIETLQSNPDVAKSQLLKAYLPTDGMIRIIQKDGTPLDTLTKKDEYTSLPKAYSTKEKREIIKRDDSTNVVVMTKPIIWNDGEIVTLQVSKHLMALKETMRTLFIVLAVATILMLIPTVVAGNVLSRFLLYPIQELIQTMKANMKQEKWTKIDVLNRSQDELYQMEKTFNDMIDHLKDNFQKQEQFVSNASHELKTPISILKSYAQLLERQGKNRPEVFDEAVQAIDSEADRMQLLVEQMLLLAKNQEESKRTDINIVQLCETVRKTFSGAYTRNITLTSSERTIIVSGNEEQLKQVIYILVDNALKYSEKDVRLDVSKKDHYAILKVTDFGNGMEQEEQARIFDRFYRVDKARSRETGGTGLGLPIAKSIVRSHNGEISVDSEIKKGTTFIVTLPLMYK</sequence>
<proteinExistence type="predicted"/>
<keyword evidence="7" id="KW-0808">Transferase</keyword>
<feature type="transmembrane region" description="Helical" evidence="15">
    <location>
        <begin position="12"/>
        <end position="30"/>
    </location>
</feature>
<evidence type="ECO:0000256" key="3">
    <source>
        <dbReference type="ARBA" id="ARBA00012438"/>
    </source>
</evidence>
<dbReference type="RefSeq" id="WP_226371373.1">
    <property type="nucleotide sequence ID" value="NZ_JAGIKX010000023.1"/>
</dbReference>
<keyword evidence="8 15" id="KW-0812">Transmembrane</keyword>
<dbReference type="CDD" id="cd06225">
    <property type="entry name" value="HAMP"/>
    <property type="match status" value="1"/>
</dbReference>
<dbReference type="InterPro" id="IPR003660">
    <property type="entry name" value="HAMP_dom"/>
</dbReference>
<dbReference type="PANTHER" id="PTHR45436">
    <property type="entry name" value="SENSOR HISTIDINE KINASE YKOH"/>
    <property type="match status" value="1"/>
</dbReference>
<dbReference type="Gene3D" id="1.10.287.130">
    <property type="match status" value="1"/>
</dbReference>
<evidence type="ECO:0000256" key="15">
    <source>
        <dbReference type="SAM" id="Phobius"/>
    </source>
</evidence>
<dbReference type="PANTHER" id="PTHR45436:SF5">
    <property type="entry name" value="SENSOR HISTIDINE KINASE TRCS"/>
    <property type="match status" value="1"/>
</dbReference>
<evidence type="ECO:0000256" key="13">
    <source>
        <dbReference type="ARBA" id="ARBA00023012"/>
    </source>
</evidence>
<dbReference type="InterPro" id="IPR004358">
    <property type="entry name" value="Sig_transdc_His_kin-like_C"/>
</dbReference>
<dbReference type="GO" id="GO:0016301">
    <property type="term" value="F:kinase activity"/>
    <property type="evidence" value="ECO:0007669"/>
    <property type="project" value="UniProtKB-KW"/>
</dbReference>
<dbReference type="InterPro" id="IPR036890">
    <property type="entry name" value="HATPase_C_sf"/>
</dbReference>
<dbReference type="Pfam" id="PF18719">
    <property type="entry name" value="ArlS_N"/>
    <property type="match status" value="1"/>
</dbReference>
<keyword evidence="14 15" id="KW-0472">Membrane</keyword>
<evidence type="ECO:0000256" key="14">
    <source>
        <dbReference type="ARBA" id="ARBA00023136"/>
    </source>
</evidence>
<keyword evidence="19" id="KW-1185">Reference proteome</keyword>
<evidence type="ECO:0000256" key="11">
    <source>
        <dbReference type="ARBA" id="ARBA00022840"/>
    </source>
</evidence>
<evidence type="ECO:0000256" key="9">
    <source>
        <dbReference type="ARBA" id="ARBA00022741"/>
    </source>
</evidence>
<dbReference type="EC" id="2.7.13.3" evidence="3"/>
<dbReference type="PROSITE" id="PS50109">
    <property type="entry name" value="HIS_KIN"/>
    <property type="match status" value="1"/>
</dbReference>
<dbReference type="SUPFAM" id="SSF47384">
    <property type="entry name" value="Homodimeric domain of signal transducing histidine kinase"/>
    <property type="match status" value="1"/>
</dbReference>
<feature type="transmembrane region" description="Helical" evidence="15">
    <location>
        <begin position="151"/>
        <end position="173"/>
    </location>
</feature>
<keyword evidence="11" id="KW-0067">ATP-binding</keyword>
<feature type="domain" description="Histidine kinase" evidence="16">
    <location>
        <begin position="237"/>
        <end position="447"/>
    </location>
</feature>
<evidence type="ECO:0000256" key="12">
    <source>
        <dbReference type="ARBA" id="ARBA00022989"/>
    </source>
</evidence>
<dbReference type="InterPro" id="IPR036097">
    <property type="entry name" value="HisK_dim/P_sf"/>
</dbReference>
<dbReference type="InterPro" id="IPR041610">
    <property type="entry name" value="ArlS_N"/>
</dbReference>